<proteinExistence type="inferred from homology"/>
<accession>A0A0N4VNM5</accession>
<reference evidence="10" key="1">
    <citation type="submission" date="2017-02" db="UniProtKB">
        <authorList>
            <consortium name="WormBaseParasite"/>
        </authorList>
    </citation>
    <scope>IDENTIFICATION</scope>
</reference>
<keyword evidence="6" id="KW-0325">Glycoprotein</keyword>
<dbReference type="GO" id="GO:0004620">
    <property type="term" value="F:phospholipase activity"/>
    <property type="evidence" value="ECO:0007669"/>
    <property type="project" value="InterPro"/>
</dbReference>
<evidence type="ECO:0000256" key="1">
    <source>
        <dbReference type="ARBA" id="ARBA00007835"/>
    </source>
</evidence>
<evidence type="ECO:0000313" key="10">
    <source>
        <dbReference type="WBParaSite" id="EVEC_0001259301-mRNA-1"/>
    </source>
</evidence>
<dbReference type="Proteomes" id="UP000274131">
    <property type="component" value="Unassembled WGS sequence"/>
</dbReference>
<dbReference type="Gene3D" id="3.60.60.30">
    <property type="match status" value="1"/>
</dbReference>
<dbReference type="GO" id="GO:0009395">
    <property type="term" value="P:phospholipid catabolic process"/>
    <property type="evidence" value="ECO:0007669"/>
    <property type="project" value="TreeGrafter"/>
</dbReference>
<dbReference type="WBParaSite" id="EVEC_0001259301-mRNA-1">
    <property type="protein sequence ID" value="EVEC_0001259301-mRNA-1"/>
    <property type="gene ID" value="EVEC_0001259301"/>
</dbReference>
<dbReference type="STRING" id="51028.A0A0N4VNM5"/>
<organism evidence="10">
    <name type="scientific">Enterobius vermicularis</name>
    <name type="common">Human pinworm</name>
    <dbReference type="NCBI Taxonomy" id="51028"/>
    <lineage>
        <taxon>Eukaryota</taxon>
        <taxon>Metazoa</taxon>
        <taxon>Ecdysozoa</taxon>
        <taxon>Nematoda</taxon>
        <taxon>Chromadorea</taxon>
        <taxon>Rhabditida</taxon>
        <taxon>Spirurina</taxon>
        <taxon>Oxyuridomorpha</taxon>
        <taxon>Oxyuroidea</taxon>
        <taxon>Oxyuridae</taxon>
        <taxon>Enterobius</taxon>
    </lineage>
</organism>
<dbReference type="PANTHER" id="PTHR12370:SF7">
    <property type="entry name" value="PHOSPHOLIPASE B-LIKE 2-RELATED"/>
    <property type="match status" value="1"/>
</dbReference>
<evidence type="ECO:0000313" key="8">
    <source>
        <dbReference type="EMBL" id="VDD97020.1"/>
    </source>
</evidence>
<name>A0A0N4VNM5_ENTVE</name>
<protein>
    <recommendedName>
        <fullName evidence="7">Phospholipase B-like</fullName>
        <ecNumber evidence="7">3.1.1.-</ecNumber>
    </recommendedName>
</protein>
<dbReference type="EMBL" id="UXUI01012662">
    <property type="protein sequence ID" value="VDD97020.1"/>
    <property type="molecule type" value="Genomic_DNA"/>
</dbReference>
<dbReference type="Pfam" id="PF04916">
    <property type="entry name" value="Phospholip_B"/>
    <property type="match status" value="1"/>
</dbReference>
<gene>
    <name evidence="8" type="ORF">EVEC_LOCUS11771</name>
</gene>
<keyword evidence="2" id="KW-0732">Signal</keyword>
<dbReference type="AlphaFoldDB" id="A0A0N4VNM5"/>
<evidence type="ECO:0000256" key="7">
    <source>
        <dbReference type="RuleBase" id="RU364138"/>
    </source>
</evidence>
<evidence type="ECO:0000256" key="5">
    <source>
        <dbReference type="ARBA" id="ARBA00023098"/>
    </source>
</evidence>
<dbReference type="InterPro" id="IPR007000">
    <property type="entry name" value="PLipase_B-like"/>
</dbReference>
<dbReference type="PANTHER" id="PTHR12370">
    <property type="entry name" value="PHOSPHOLIPASE B-RELATED"/>
    <property type="match status" value="1"/>
</dbReference>
<keyword evidence="9" id="KW-1185">Reference proteome</keyword>
<dbReference type="GO" id="GO:0005576">
    <property type="term" value="C:extracellular region"/>
    <property type="evidence" value="ECO:0007669"/>
    <property type="project" value="TreeGrafter"/>
</dbReference>
<evidence type="ECO:0000256" key="6">
    <source>
        <dbReference type="ARBA" id="ARBA00023180"/>
    </source>
</evidence>
<comment type="function">
    <text evidence="7">Putative phospholipase.</text>
</comment>
<evidence type="ECO:0000256" key="3">
    <source>
        <dbReference type="ARBA" id="ARBA00022801"/>
    </source>
</evidence>
<dbReference type="EC" id="3.1.1.-" evidence="7"/>
<comment type="similarity">
    <text evidence="1 7">Belongs to the phospholipase B-like family.</text>
</comment>
<dbReference type="OrthoDB" id="443524at2759"/>
<sequence>MRILHGLDCRRQVALGRFRNAINSTGWSFLEIETMPGFSPEEQAYAAGVLEGNLSSLVINYHLQNTVNDACKNYTAYCKRLQNFMRENMQWIKRALAQKSSDDIYWAQVNRTLYQLTGVYHGYDGTPLSPTISFDIHPILMINSNGEFFDLEKKFNKTQDPTTENGRCSGLVKVALNNTDLFFSQVTMNGFHYMTRVLKLYKFSFDKKTVPGHTYSFSSYPGMIYSSDDFVLLSSGLAALETTIKLFNNSLYNLIKTEEQIPMWIRVKVANELANNGSEWCKIFSRYNSGTYNNQWVVVDYKKFKPGKELPYFGLLNVLEQLPGHIIYQDLTWFLRKYSYFPSYNLAYFKKITKISRLDKYADIWGDWFRWGKCPRALIFDRDHHKVVDLDSFTRLMRYNDYTRDEFSRCNCTPPYSAEAAISARGDLNPANGTYPFSGMGHVNHGALDYKGTNYALFKNLRFRAIGGPTYDNVPPFRWSTFDFNTKVKHVGQPDLWKFDPVETKWETPDVKANL</sequence>
<keyword evidence="5 7" id="KW-0443">Lipid metabolism</keyword>
<keyword evidence="3 7" id="KW-0378">Hydrolase</keyword>
<keyword evidence="4 7" id="KW-0442">Lipid degradation</keyword>
<evidence type="ECO:0000313" key="9">
    <source>
        <dbReference type="Proteomes" id="UP000274131"/>
    </source>
</evidence>
<reference evidence="8 9" key="2">
    <citation type="submission" date="2018-10" db="EMBL/GenBank/DDBJ databases">
        <authorList>
            <consortium name="Pathogen Informatics"/>
        </authorList>
    </citation>
    <scope>NUCLEOTIDE SEQUENCE [LARGE SCALE GENOMIC DNA]</scope>
</reference>
<evidence type="ECO:0000256" key="4">
    <source>
        <dbReference type="ARBA" id="ARBA00022963"/>
    </source>
</evidence>
<evidence type="ECO:0000256" key="2">
    <source>
        <dbReference type="ARBA" id="ARBA00022729"/>
    </source>
</evidence>